<comment type="similarity">
    <text evidence="1 7">Belongs to the helicase family. RecQ subfamily.</text>
</comment>
<dbReference type="eggNOG" id="KOG0351">
    <property type="taxonomic scope" value="Eukaryota"/>
</dbReference>
<dbReference type="GO" id="GO:0043138">
    <property type="term" value="F:3'-5' DNA helicase activity"/>
    <property type="evidence" value="ECO:0007669"/>
    <property type="project" value="UniProtKB-EC"/>
</dbReference>
<reference evidence="11" key="1">
    <citation type="journal article" date="2012" name="PLoS Genet.">
        <title>The genomes of the fungal plant pathogens Cladosporium fulvum and Dothistroma septosporum reveal adaptation to different hosts and lifestyles but also signatures of common ancestry.</title>
        <authorList>
            <person name="de Wit P.J.G.M."/>
            <person name="van der Burgt A."/>
            <person name="Oekmen B."/>
            <person name="Stergiopoulos I."/>
            <person name="Abd-Elsalam K.A."/>
            <person name="Aerts A.L."/>
            <person name="Bahkali A.H."/>
            <person name="Beenen H.G."/>
            <person name="Chettri P."/>
            <person name="Cox M.P."/>
            <person name="Datema E."/>
            <person name="de Vries R.P."/>
            <person name="Dhillon B."/>
            <person name="Ganley A.R."/>
            <person name="Griffiths S.A."/>
            <person name="Guo Y."/>
            <person name="Hamelin R.C."/>
            <person name="Henrissat B."/>
            <person name="Kabir M.S."/>
            <person name="Jashni M.K."/>
            <person name="Kema G."/>
            <person name="Klaubauf S."/>
            <person name="Lapidus A."/>
            <person name="Levasseur A."/>
            <person name="Lindquist E."/>
            <person name="Mehrabi R."/>
            <person name="Ohm R.A."/>
            <person name="Owen T.J."/>
            <person name="Salamov A."/>
            <person name="Schwelm A."/>
            <person name="Schijlen E."/>
            <person name="Sun H."/>
            <person name="van den Burg H.A."/>
            <person name="van Ham R.C.H.J."/>
            <person name="Zhang S."/>
            <person name="Goodwin S.B."/>
            <person name="Grigoriev I.V."/>
            <person name="Collemare J."/>
            <person name="Bradshaw R.E."/>
        </authorList>
    </citation>
    <scope>NUCLEOTIDE SEQUENCE [LARGE SCALE GENOMIC DNA]</scope>
    <source>
        <strain evidence="11">NZE10 / CBS 128990</strain>
    </source>
</reference>
<keyword evidence="5 7" id="KW-0067">ATP-binding</keyword>
<reference evidence="10 11" key="2">
    <citation type="journal article" date="2012" name="PLoS Pathog.">
        <title>Diverse lifestyles and strategies of plant pathogenesis encoded in the genomes of eighteen Dothideomycetes fungi.</title>
        <authorList>
            <person name="Ohm R.A."/>
            <person name="Feau N."/>
            <person name="Henrissat B."/>
            <person name="Schoch C.L."/>
            <person name="Horwitz B.A."/>
            <person name="Barry K.W."/>
            <person name="Condon B.J."/>
            <person name="Copeland A.C."/>
            <person name="Dhillon B."/>
            <person name="Glaser F."/>
            <person name="Hesse C.N."/>
            <person name="Kosti I."/>
            <person name="LaButti K."/>
            <person name="Lindquist E.A."/>
            <person name="Lucas S."/>
            <person name="Salamov A.A."/>
            <person name="Bradshaw R.E."/>
            <person name="Ciuffetti L."/>
            <person name="Hamelin R.C."/>
            <person name="Kema G.H.J."/>
            <person name="Lawrence C."/>
            <person name="Scott J.A."/>
            <person name="Spatafora J.W."/>
            <person name="Turgeon B.G."/>
            <person name="de Wit P.J.G.M."/>
            <person name="Zhong S."/>
            <person name="Goodwin S.B."/>
            <person name="Grigoriev I.V."/>
        </authorList>
    </citation>
    <scope>NUCLEOTIDE SEQUENCE [LARGE SCALE GENOMIC DNA]</scope>
    <source>
        <strain evidence="11">NZE10 / CBS 128990</strain>
    </source>
</reference>
<dbReference type="HOGENOM" id="CLU_001103_9_2_1"/>
<dbReference type="GO" id="GO:0000724">
    <property type="term" value="P:double-strand break repair via homologous recombination"/>
    <property type="evidence" value="ECO:0007669"/>
    <property type="project" value="TreeGrafter"/>
</dbReference>
<dbReference type="OMA" id="TVENFVY"/>
<keyword evidence="2 7" id="KW-0547">Nucleotide-binding</keyword>
<comment type="catalytic activity">
    <reaction evidence="6 7">
        <text>Couples ATP hydrolysis with the unwinding of duplex DNA by translocating in the 3'-5' direction.</text>
        <dbReference type="EC" id="5.6.2.4"/>
    </reaction>
</comment>
<dbReference type="Pfam" id="PF00271">
    <property type="entry name" value="Helicase_C"/>
    <property type="match status" value="1"/>
</dbReference>
<evidence type="ECO:0000256" key="6">
    <source>
        <dbReference type="ARBA" id="ARBA00034617"/>
    </source>
</evidence>
<dbReference type="SMART" id="SM00487">
    <property type="entry name" value="DEXDc"/>
    <property type="match status" value="1"/>
</dbReference>
<dbReference type="PROSITE" id="PS51192">
    <property type="entry name" value="HELICASE_ATP_BIND_1"/>
    <property type="match status" value="1"/>
</dbReference>
<keyword evidence="3 7" id="KW-0378">Hydrolase</keyword>
<keyword evidence="11" id="KW-1185">Reference proteome</keyword>
<dbReference type="InterPro" id="IPR036388">
    <property type="entry name" value="WH-like_DNA-bd_sf"/>
</dbReference>
<feature type="domain" description="Helicase C-terminal" evidence="9">
    <location>
        <begin position="288"/>
        <end position="431"/>
    </location>
</feature>
<sequence>MADCDDFGLSSGDEADILEVEKSSATTLKRKINEYNGNAAKRMRQKEPSNNARTLANKVLKERFGLDAFRLKQETAIARLLDGDSSVVIFPTGGGKSLCYQVPALCFKELDRQAGVRPAAEGGITLVVSPLIALMKDQVDALQRRGISAAVLNSSNSRDDYMAVVDSMRNGALDIVYCAPERLNNEGFVSSMKNVRGGVRLLAVDEAHCISEWGHAFRPDYLKVARFAREINAERVVCLTATATQQVTEDVRRAFHVTEDGVFRTTTYRPNLRLHAESYQTKAESYPRLRKFLQARPGSSIVYVTTHKQAESVAEQLRKHGFKTRHFHAGMKPDEKLQCQEAFMRANDLIIVATIAFGMGIDKANIRNVVHYDIPRSLEGYSQEIGRAGRDGLESHCMLYLCAEDLHIRESFARGDLPSKPSVQRLLREVLSSVPTRSPESHIEASLFHMSKEFDIRPTVLGNIFAQLELRFELLRATTPKYTQYSYTYVENLEWDKSATASAIRNSSHKKSKLTHVDIDVACMRHGATRMEVVSKLNHWNDEGFIELRTGGVINLFRVLKQWPPSLDEQARITDELYQDLEYREQQELQRMDEVTKLITGTSCFAQTLAAHFGDSLPDGAKECGHCTWCETRLSVPMVKSPQRPWDSKKFARILQACPDRDDPRYLARIAFGISSPRITAAKMVNNPVFESMADQDFTTLLDAFTKACHK</sequence>
<dbReference type="InterPro" id="IPR027417">
    <property type="entry name" value="P-loop_NTPase"/>
</dbReference>
<name>N1PMG0_DOTSN</name>
<dbReference type="EMBL" id="KB446541">
    <property type="protein sequence ID" value="EME42656.1"/>
    <property type="molecule type" value="Genomic_DNA"/>
</dbReference>
<evidence type="ECO:0000256" key="1">
    <source>
        <dbReference type="ARBA" id="ARBA00005446"/>
    </source>
</evidence>
<dbReference type="GO" id="GO:0005524">
    <property type="term" value="F:ATP binding"/>
    <property type="evidence" value="ECO:0007669"/>
    <property type="project" value="UniProtKB-KW"/>
</dbReference>
<feature type="domain" description="Helicase ATP-binding" evidence="8">
    <location>
        <begin position="77"/>
        <end position="261"/>
    </location>
</feature>
<dbReference type="InterPro" id="IPR032284">
    <property type="entry name" value="RecQ_Zn-bd"/>
</dbReference>
<evidence type="ECO:0000313" key="10">
    <source>
        <dbReference type="EMBL" id="EME42656.1"/>
    </source>
</evidence>
<dbReference type="STRING" id="675120.N1PMG0"/>
<keyword evidence="7" id="KW-0539">Nucleus</keyword>
<evidence type="ECO:0000256" key="3">
    <source>
        <dbReference type="ARBA" id="ARBA00022801"/>
    </source>
</evidence>
<evidence type="ECO:0000259" key="9">
    <source>
        <dbReference type="PROSITE" id="PS51194"/>
    </source>
</evidence>
<dbReference type="GO" id="GO:0009378">
    <property type="term" value="F:four-way junction helicase activity"/>
    <property type="evidence" value="ECO:0007669"/>
    <property type="project" value="TreeGrafter"/>
</dbReference>
<dbReference type="Proteomes" id="UP000016933">
    <property type="component" value="Unassembled WGS sequence"/>
</dbReference>
<dbReference type="AlphaFoldDB" id="N1PMG0"/>
<dbReference type="GO" id="GO:0005737">
    <property type="term" value="C:cytoplasm"/>
    <property type="evidence" value="ECO:0007669"/>
    <property type="project" value="TreeGrafter"/>
</dbReference>
<dbReference type="Pfam" id="PF00270">
    <property type="entry name" value="DEAD"/>
    <property type="match status" value="1"/>
</dbReference>
<evidence type="ECO:0000313" key="11">
    <source>
        <dbReference type="Proteomes" id="UP000016933"/>
    </source>
</evidence>
<evidence type="ECO:0000256" key="7">
    <source>
        <dbReference type="RuleBase" id="RU364117"/>
    </source>
</evidence>
<keyword evidence="4 7" id="KW-0347">Helicase</keyword>
<dbReference type="InterPro" id="IPR014001">
    <property type="entry name" value="Helicase_ATP-bd"/>
</dbReference>
<dbReference type="GO" id="GO:0016887">
    <property type="term" value="F:ATP hydrolysis activity"/>
    <property type="evidence" value="ECO:0007669"/>
    <property type="project" value="RHEA"/>
</dbReference>
<proteinExistence type="inferred from homology"/>
<evidence type="ECO:0000256" key="5">
    <source>
        <dbReference type="ARBA" id="ARBA00022840"/>
    </source>
</evidence>
<dbReference type="NCBIfam" id="TIGR00614">
    <property type="entry name" value="recQ_fam"/>
    <property type="match status" value="1"/>
</dbReference>
<dbReference type="EC" id="5.6.2.4" evidence="7"/>
<dbReference type="OrthoDB" id="10261556at2759"/>
<comment type="catalytic activity">
    <reaction evidence="7">
        <text>ATP + H2O = ADP + phosphate + H(+)</text>
        <dbReference type="Rhea" id="RHEA:13065"/>
        <dbReference type="ChEBI" id="CHEBI:15377"/>
        <dbReference type="ChEBI" id="CHEBI:15378"/>
        <dbReference type="ChEBI" id="CHEBI:30616"/>
        <dbReference type="ChEBI" id="CHEBI:43474"/>
        <dbReference type="ChEBI" id="CHEBI:456216"/>
    </reaction>
</comment>
<dbReference type="CDD" id="cd18018">
    <property type="entry name" value="DEXHc_RecQ4-like"/>
    <property type="match status" value="1"/>
</dbReference>
<evidence type="ECO:0000256" key="4">
    <source>
        <dbReference type="ARBA" id="ARBA00022806"/>
    </source>
</evidence>
<dbReference type="Gene3D" id="1.10.10.10">
    <property type="entry name" value="Winged helix-like DNA-binding domain superfamily/Winged helix DNA-binding domain"/>
    <property type="match status" value="1"/>
</dbReference>
<dbReference type="PANTHER" id="PTHR13710">
    <property type="entry name" value="DNA HELICASE RECQ FAMILY MEMBER"/>
    <property type="match status" value="1"/>
</dbReference>
<dbReference type="GO" id="GO:0005694">
    <property type="term" value="C:chromosome"/>
    <property type="evidence" value="ECO:0007669"/>
    <property type="project" value="TreeGrafter"/>
</dbReference>
<dbReference type="SMART" id="SM00490">
    <property type="entry name" value="HELICc"/>
    <property type="match status" value="1"/>
</dbReference>
<dbReference type="PANTHER" id="PTHR13710:SF120">
    <property type="entry name" value="BIFUNCTIONAL 3'-5' EXONUCLEASE_ATP-DEPENDENT HELICASE WRN"/>
    <property type="match status" value="1"/>
</dbReference>
<accession>N1PMG0</accession>
<dbReference type="PROSITE" id="PS51194">
    <property type="entry name" value="HELICASE_CTER"/>
    <property type="match status" value="1"/>
</dbReference>
<dbReference type="InterPro" id="IPR004589">
    <property type="entry name" value="DNA_helicase_ATP-dep_RecQ"/>
</dbReference>
<dbReference type="SUPFAM" id="SSF52540">
    <property type="entry name" value="P-loop containing nucleoside triphosphate hydrolases"/>
    <property type="match status" value="1"/>
</dbReference>
<protein>
    <recommendedName>
        <fullName evidence="7">ATP-dependent DNA helicase</fullName>
        <ecNumber evidence="7">5.6.2.4</ecNumber>
    </recommendedName>
</protein>
<dbReference type="GO" id="GO:0005634">
    <property type="term" value="C:nucleus"/>
    <property type="evidence" value="ECO:0007669"/>
    <property type="project" value="UniProtKB-SubCell"/>
</dbReference>
<dbReference type="Pfam" id="PF16124">
    <property type="entry name" value="RecQ_Zn_bind"/>
    <property type="match status" value="1"/>
</dbReference>
<comment type="subcellular location">
    <subcellularLocation>
        <location evidence="7">Nucleus</location>
    </subcellularLocation>
</comment>
<dbReference type="GO" id="GO:0003676">
    <property type="term" value="F:nucleic acid binding"/>
    <property type="evidence" value="ECO:0007669"/>
    <property type="project" value="InterPro"/>
</dbReference>
<dbReference type="Gene3D" id="3.40.50.300">
    <property type="entry name" value="P-loop containing nucleotide triphosphate hydrolases"/>
    <property type="match status" value="2"/>
</dbReference>
<dbReference type="InterPro" id="IPR011545">
    <property type="entry name" value="DEAD/DEAH_box_helicase_dom"/>
</dbReference>
<organism evidence="10 11">
    <name type="scientific">Dothistroma septosporum (strain NZE10 / CBS 128990)</name>
    <name type="common">Red band needle blight fungus</name>
    <name type="synonym">Mycosphaerella pini</name>
    <dbReference type="NCBI Taxonomy" id="675120"/>
    <lineage>
        <taxon>Eukaryota</taxon>
        <taxon>Fungi</taxon>
        <taxon>Dikarya</taxon>
        <taxon>Ascomycota</taxon>
        <taxon>Pezizomycotina</taxon>
        <taxon>Dothideomycetes</taxon>
        <taxon>Dothideomycetidae</taxon>
        <taxon>Mycosphaerellales</taxon>
        <taxon>Mycosphaerellaceae</taxon>
        <taxon>Dothistroma</taxon>
    </lineage>
</organism>
<dbReference type="InterPro" id="IPR001650">
    <property type="entry name" value="Helicase_C-like"/>
</dbReference>
<gene>
    <name evidence="10" type="ORF">DOTSEDRAFT_133323</name>
</gene>
<evidence type="ECO:0000259" key="8">
    <source>
        <dbReference type="PROSITE" id="PS51192"/>
    </source>
</evidence>
<evidence type="ECO:0000256" key="2">
    <source>
        <dbReference type="ARBA" id="ARBA00022741"/>
    </source>
</evidence>